<feature type="compositionally biased region" description="Basic and acidic residues" evidence="5">
    <location>
        <begin position="952"/>
        <end position="987"/>
    </location>
</feature>
<feature type="domain" description="DNA2/NAM7 helicase helicase" evidence="6">
    <location>
        <begin position="75"/>
        <end position="474"/>
    </location>
</feature>
<reference evidence="9" key="1">
    <citation type="journal article" date="2017" name="bioRxiv">
        <title>Comparative analysis of the genomes of Stylophora pistillata and Acropora digitifera provides evidence for extensive differences between species of corals.</title>
        <authorList>
            <person name="Voolstra C.R."/>
            <person name="Li Y."/>
            <person name="Liew Y.J."/>
            <person name="Baumgarten S."/>
            <person name="Zoccola D."/>
            <person name="Flot J.-F."/>
            <person name="Tambutte S."/>
            <person name="Allemand D."/>
            <person name="Aranda M."/>
        </authorList>
    </citation>
    <scope>NUCLEOTIDE SEQUENCE [LARGE SCALE GENOMIC DNA]</scope>
</reference>
<keyword evidence="3" id="KW-0347">Helicase</keyword>
<dbReference type="Pfam" id="PF13087">
    <property type="entry name" value="AAA_12"/>
    <property type="match status" value="1"/>
</dbReference>
<keyword evidence="1" id="KW-0547">Nucleotide-binding</keyword>
<sequence length="1045" mass="118269">MDILQHKDSVPFKEFLVYPEAKRMCQADYISKVKAPPDWAIIFESPPKSRDQDESSVYSLVDDFERIKFSSTKAKLDDTQRDAIDLTFKNKVALIQGPPGTGKSFVGVSLVHLLLSMYVPKTFGPILVVTYKNNALDHFLEECQGLSPRPRIIRVGKGSSSDRLKDCLLAKVKLKFVWSEVLKTHMEKLRVQLQSMQDHVKEAYLKLQGSWVFNVEMFIQKISVSFVIGLIREALEQWLPPQEKFYRFASENGFPGASGKPSHSVTNEECTKSQRARARQRKLDQEEENFENFREPSVEENERMSSALEDDLPSDDMQGISDTRPYDTSGERKLIAMDDRRVAPFKRYSGDTNIWALDEHARIKLVYAFQSLYAEKARKEFLNVSRETLEKHQQYAALRNKHDIDVMKNCEILGMTVTGAAMRANLLEEIKPSVMIVEEAAEILEGQLVAAIPPSVQHLILIGDHKQLKPVVKNSRLRRSCHLDVSMFERLVNCDIPLMQLEYQCRMREDIVDLLRSLNIYKELKTKTELICKYNPPHCVEKSMYFCFHKSDEKPSKDSHSKRNPTEARMITEAAKKFCKGGVVRPSEITVLCAYRGQIREINDSFKSSNVAEMAEIKVTTIDAFQGQENNIILVSLVRSNAENKIGYLTEKNRICVAISRARCGLYLFGNQAQLASASGVWRAIVEYMREKDCLVKEIPFRSIDETASSSRSEGESESGSSLKGRAKSGAQNTTFNIQAQNVNIFNFIGDQTVVQIPDNSTSAEMITQRTQTPGSGGTPSEEPQSYLIDISKVKTKEQSEEGSKFPTQEEAFEEVNKEKPIQETQVARKAQEVEDEDKRQGDQVKRVQQELGNREPLQAENGRSTVETESYREEASPMQETMATDKSTSAEMTTCQLQTPGSGEINVQSLSSAGTPSEERESSFIKKSKVETKEQSEEGGKFPTQEEGFEEFDKAKPIQETQESRKLQEVKNEDKRQVDQVERVQQEVDNGEPLQTEKGRSTGKTESYKEEASPIQETMAAGKGPFEETGLEVGVKIQPTDEKE</sequence>
<feature type="region of interest" description="Disordered" evidence="5">
    <location>
        <begin position="256"/>
        <end position="327"/>
    </location>
</feature>
<dbReference type="SUPFAM" id="SSF52540">
    <property type="entry name" value="P-loop containing nucleoside triphosphate hydrolases"/>
    <property type="match status" value="1"/>
</dbReference>
<dbReference type="InterPro" id="IPR047187">
    <property type="entry name" value="SF1_C_Upf1"/>
</dbReference>
<keyword evidence="9" id="KW-1185">Reference proteome</keyword>
<evidence type="ECO:0000259" key="6">
    <source>
        <dbReference type="Pfam" id="PF13086"/>
    </source>
</evidence>
<feature type="compositionally biased region" description="Polar residues" evidence="5">
    <location>
        <begin position="879"/>
        <end position="916"/>
    </location>
</feature>
<dbReference type="PANTHER" id="PTHR10887:SF341">
    <property type="entry name" value="NFX1-TYPE ZINC FINGER-CONTAINING PROTEIN 1"/>
    <property type="match status" value="1"/>
</dbReference>
<dbReference type="GO" id="GO:0016787">
    <property type="term" value="F:hydrolase activity"/>
    <property type="evidence" value="ECO:0007669"/>
    <property type="project" value="UniProtKB-KW"/>
</dbReference>
<dbReference type="CDD" id="cd18808">
    <property type="entry name" value="SF1_C_Upf1"/>
    <property type="match status" value="1"/>
</dbReference>
<feature type="region of interest" description="Disordered" evidence="5">
    <location>
        <begin position="795"/>
        <end position="1045"/>
    </location>
</feature>
<keyword evidence="2" id="KW-0378">Hydrolase</keyword>
<dbReference type="OrthoDB" id="2423195at2759"/>
<evidence type="ECO:0000256" key="5">
    <source>
        <dbReference type="SAM" id="MobiDB-lite"/>
    </source>
</evidence>
<dbReference type="GO" id="GO:0031380">
    <property type="term" value="C:nuclear RNA-directed RNA polymerase complex"/>
    <property type="evidence" value="ECO:0007669"/>
    <property type="project" value="TreeGrafter"/>
</dbReference>
<feature type="compositionally biased region" description="Basic and acidic residues" evidence="5">
    <location>
        <begin position="795"/>
        <end position="804"/>
    </location>
</feature>
<evidence type="ECO:0000259" key="7">
    <source>
        <dbReference type="Pfam" id="PF13087"/>
    </source>
</evidence>
<dbReference type="GO" id="GO:0005524">
    <property type="term" value="F:ATP binding"/>
    <property type="evidence" value="ECO:0007669"/>
    <property type="project" value="UniProtKB-KW"/>
</dbReference>
<accession>A0A2B4RLN5</accession>
<feature type="region of interest" description="Disordered" evidence="5">
    <location>
        <begin position="706"/>
        <end position="728"/>
    </location>
</feature>
<feature type="domain" description="DNA2/NAM7 helicase-like C-terminal" evidence="7">
    <location>
        <begin position="483"/>
        <end position="672"/>
    </location>
</feature>
<dbReference type="GO" id="GO:0031048">
    <property type="term" value="P:regulatory ncRNA-mediated heterochromatin formation"/>
    <property type="evidence" value="ECO:0007669"/>
    <property type="project" value="TreeGrafter"/>
</dbReference>
<dbReference type="InterPro" id="IPR041679">
    <property type="entry name" value="DNA2/NAM7-like_C"/>
</dbReference>
<dbReference type="Proteomes" id="UP000225706">
    <property type="component" value="Unassembled WGS sequence"/>
</dbReference>
<feature type="compositionally biased region" description="Basic and acidic residues" evidence="5">
    <location>
        <begin position="830"/>
        <end position="849"/>
    </location>
</feature>
<dbReference type="InterPro" id="IPR027417">
    <property type="entry name" value="P-loop_NTPase"/>
</dbReference>
<dbReference type="Pfam" id="PF13086">
    <property type="entry name" value="AAA_11"/>
    <property type="match status" value="1"/>
</dbReference>
<evidence type="ECO:0000256" key="4">
    <source>
        <dbReference type="ARBA" id="ARBA00022840"/>
    </source>
</evidence>
<dbReference type="InterPro" id="IPR045055">
    <property type="entry name" value="DNA2/NAM7-like"/>
</dbReference>
<dbReference type="GO" id="GO:0005694">
    <property type="term" value="C:chromosome"/>
    <property type="evidence" value="ECO:0007669"/>
    <property type="project" value="UniProtKB-ARBA"/>
</dbReference>
<feature type="compositionally biased region" description="Basic and acidic residues" evidence="5">
    <location>
        <begin position="291"/>
        <end position="303"/>
    </location>
</feature>
<dbReference type="FunFam" id="3.40.50.300:FF:000326">
    <property type="entry name" value="P-loop containing nucleoside triphosphate hydrolase"/>
    <property type="match status" value="1"/>
</dbReference>
<dbReference type="PANTHER" id="PTHR10887">
    <property type="entry name" value="DNA2/NAM7 HELICASE FAMILY"/>
    <property type="match status" value="1"/>
</dbReference>
<dbReference type="EMBL" id="LSMT01000452">
    <property type="protein sequence ID" value="PFX17729.1"/>
    <property type="molecule type" value="Genomic_DNA"/>
</dbReference>
<dbReference type="AlphaFoldDB" id="A0A2B4RLN5"/>
<comment type="caution">
    <text evidence="8">The sequence shown here is derived from an EMBL/GenBank/DDBJ whole genome shotgun (WGS) entry which is preliminary data.</text>
</comment>
<evidence type="ECO:0000256" key="1">
    <source>
        <dbReference type="ARBA" id="ARBA00022741"/>
    </source>
</evidence>
<evidence type="ECO:0000256" key="3">
    <source>
        <dbReference type="ARBA" id="ARBA00022806"/>
    </source>
</evidence>
<keyword evidence="4" id="KW-0067">ATP-binding</keyword>
<evidence type="ECO:0000256" key="2">
    <source>
        <dbReference type="ARBA" id="ARBA00022801"/>
    </source>
</evidence>
<dbReference type="InterPro" id="IPR041677">
    <property type="entry name" value="DNA2/NAM7_AAA_11"/>
</dbReference>
<evidence type="ECO:0000313" key="8">
    <source>
        <dbReference type="EMBL" id="PFX17729.1"/>
    </source>
</evidence>
<gene>
    <name evidence="8" type="primary">Znfx1</name>
    <name evidence="8" type="ORF">AWC38_SpisGene17928</name>
</gene>
<evidence type="ECO:0000313" key="9">
    <source>
        <dbReference type="Proteomes" id="UP000225706"/>
    </source>
</evidence>
<proteinExistence type="predicted"/>
<dbReference type="GO" id="GO:0004386">
    <property type="term" value="F:helicase activity"/>
    <property type="evidence" value="ECO:0007669"/>
    <property type="project" value="UniProtKB-KW"/>
</dbReference>
<protein>
    <submittedName>
        <fullName evidence="8">NFX1-type zinc finger-containing protein 1</fullName>
    </submittedName>
</protein>
<dbReference type="Gene3D" id="3.40.50.300">
    <property type="entry name" value="P-loop containing nucleotide triphosphate hydrolases"/>
    <property type="match status" value="2"/>
</dbReference>
<name>A0A2B4RLN5_STYPI</name>
<feature type="compositionally biased region" description="Basic and acidic residues" evidence="5">
    <location>
        <begin position="918"/>
        <end position="941"/>
    </location>
</feature>
<organism evidence="8 9">
    <name type="scientific">Stylophora pistillata</name>
    <name type="common">Smooth cauliflower coral</name>
    <dbReference type="NCBI Taxonomy" id="50429"/>
    <lineage>
        <taxon>Eukaryota</taxon>
        <taxon>Metazoa</taxon>
        <taxon>Cnidaria</taxon>
        <taxon>Anthozoa</taxon>
        <taxon>Hexacorallia</taxon>
        <taxon>Scleractinia</taxon>
        <taxon>Astrocoeniina</taxon>
        <taxon>Pocilloporidae</taxon>
        <taxon>Stylophora</taxon>
    </lineage>
</organism>